<name>A0A8S3F322_9BILA</name>
<evidence type="ECO:0000313" key="2">
    <source>
        <dbReference type="Proteomes" id="UP000676336"/>
    </source>
</evidence>
<dbReference type="Proteomes" id="UP000676336">
    <property type="component" value="Unassembled WGS sequence"/>
</dbReference>
<proteinExistence type="predicted"/>
<accession>A0A8S3F322</accession>
<dbReference type="EMBL" id="CAJOBI010246373">
    <property type="protein sequence ID" value="CAF5095938.1"/>
    <property type="molecule type" value="Genomic_DNA"/>
</dbReference>
<dbReference type="AlphaFoldDB" id="A0A8S3F322"/>
<feature type="non-terminal residue" evidence="1">
    <location>
        <position position="42"/>
    </location>
</feature>
<gene>
    <name evidence="1" type="ORF">SMN809_LOCUS61427</name>
</gene>
<reference evidence="1" key="1">
    <citation type="submission" date="2021-02" db="EMBL/GenBank/DDBJ databases">
        <authorList>
            <person name="Nowell W R."/>
        </authorList>
    </citation>
    <scope>NUCLEOTIDE SEQUENCE</scope>
</reference>
<organism evidence="1 2">
    <name type="scientific">Rotaria magnacalcarata</name>
    <dbReference type="NCBI Taxonomy" id="392030"/>
    <lineage>
        <taxon>Eukaryota</taxon>
        <taxon>Metazoa</taxon>
        <taxon>Spiralia</taxon>
        <taxon>Gnathifera</taxon>
        <taxon>Rotifera</taxon>
        <taxon>Eurotatoria</taxon>
        <taxon>Bdelloidea</taxon>
        <taxon>Philodinida</taxon>
        <taxon>Philodinidae</taxon>
        <taxon>Rotaria</taxon>
    </lineage>
</organism>
<comment type="caution">
    <text evidence="1">The sequence shown here is derived from an EMBL/GenBank/DDBJ whole genome shotgun (WGS) entry which is preliminary data.</text>
</comment>
<protein>
    <submittedName>
        <fullName evidence="1">Uncharacterized protein</fullName>
    </submittedName>
</protein>
<evidence type="ECO:0000313" key="1">
    <source>
        <dbReference type="EMBL" id="CAF5095938.1"/>
    </source>
</evidence>
<sequence>MSPSSSPIGEDANAKKSHLLANVTIVDRQFGDCHTGNSPIWR</sequence>